<dbReference type="InterPro" id="IPR019594">
    <property type="entry name" value="Glu/Gly-bd"/>
</dbReference>
<proteinExistence type="inferred from homology"/>
<keyword evidence="5 13" id="KW-0812">Transmembrane</keyword>
<keyword evidence="17" id="KW-1185">Reference proteome</keyword>
<evidence type="ECO:0000313" key="17">
    <source>
        <dbReference type="Proteomes" id="UP001153954"/>
    </source>
</evidence>
<evidence type="ECO:0000256" key="10">
    <source>
        <dbReference type="ARBA" id="ARBA00023180"/>
    </source>
</evidence>
<evidence type="ECO:0000256" key="3">
    <source>
        <dbReference type="ARBA" id="ARBA00022448"/>
    </source>
</evidence>
<feature type="transmembrane region" description="Helical" evidence="13">
    <location>
        <begin position="324"/>
        <end position="343"/>
    </location>
</feature>
<dbReference type="SUPFAM" id="SSF53850">
    <property type="entry name" value="Periplasmic binding protein-like II"/>
    <property type="match status" value="1"/>
</dbReference>
<dbReference type="GO" id="GO:0050906">
    <property type="term" value="P:detection of stimulus involved in sensory perception"/>
    <property type="evidence" value="ECO:0007669"/>
    <property type="project" value="UniProtKB-ARBA"/>
</dbReference>
<reference evidence="16" key="1">
    <citation type="submission" date="2022-03" db="EMBL/GenBank/DDBJ databases">
        <authorList>
            <person name="Tunstrom K."/>
        </authorList>
    </citation>
    <scope>NUCLEOTIDE SEQUENCE</scope>
</reference>
<keyword evidence="6 13" id="KW-1133">Transmembrane helix</keyword>
<keyword evidence="9" id="KW-0675">Receptor</keyword>
<keyword evidence="4" id="KW-1003">Cell membrane</keyword>
<name>A0AAU9V7K4_EUPED</name>
<protein>
    <submittedName>
        <fullName evidence="16">Uncharacterized protein</fullName>
    </submittedName>
</protein>
<evidence type="ECO:0000256" key="4">
    <source>
        <dbReference type="ARBA" id="ARBA00022475"/>
    </source>
</evidence>
<keyword evidence="8 13" id="KW-0472">Membrane</keyword>
<evidence type="ECO:0000256" key="12">
    <source>
        <dbReference type="ARBA" id="ARBA00023303"/>
    </source>
</evidence>
<dbReference type="Pfam" id="PF00060">
    <property type="entry name" value="Lig_chan"/>
    <property type="match status" value="1"/>
</dbReference>
<evidence type="ECO:0000256" key="7">
    <source>
        <dbReference type="ARBA" id="ARBA00023065"/>
    </source>
</evidence>
<evidence type="ECO:0000256" key="2">
    <source>
        <dbReference type="ARBA" id="ARBA00008685"/>
    </source>
</evidence>
<feature type="domain" description="Ionotropic glutamate receptor C-terminal" evidence="14">
    <location>
        <begin position="346"/>
        <end position="581"/>
    </location>
</feature>
<evidence type="ECO:0000256" key="1">
    <source>
        <dbReference type="ARBA" id="ARBA00004651"/>
    </source>
</evidence>
<gene>
    <name evidence="16" type="ORF">EEDITHA_LOCUS21351</name>
</gene>
<dbReference type="InterPro" id="IPR052192">
    <property type="entry name" value="Insect_Ionotropic_Sensory_Rcpt"/>
</dbReference>
<keyword evidence="12" id="KW-0407">Ion channel</keyword>
<evidence type="ECO:0000259" key="15">
    <source>
        <dbReference type="Pfam" id="PF10613"/>
    </source>
</evidence>
<keyword evidence="11" id="KW-1071">Ligand-gated ion channel</keyword>
<dbReference type="EMBL" id="CAKOGL010000030">
    <property type="protein sequence ID" value="CAH2107304.1"/>
    <property type="molecule type" value="Genomic_DNA"/>
</dbReference>
<evidence type="ECO:0000256" key="9">
    <source>
        <dbReference type="ARBA" id="ARBA00023170"/>
    </source>
</evidence>
<evidence type="ECO:0000313" key="16">
    <source>
        <dbReference type="EMBL" id="CAH2107304.1"/>
    </source>
</evidence>
<dbReference type="AlphaFoldDB" id="A0AAU9V7K4"/>
<evidence type="ECO:0000256" key="13">
    <source>
        <dbReference type="SAM" id="Phobius"/>
    </source>
</evidence>
<dbReference type="Proteomes" id="UP001153954">
    <property type="component" value="Unassembled WGS sequence"/>
</dbReference>
<comment type="caution">
    <text evidence="16">The sequence shown here is derived from an EMBL/GenBank/DDBJ whole genome shotgun (WGS) entry which is preliminary data.</text>
</comment>
<organism evidence="16 17">
    <name type="scientific">Euphydryas editha</name>
    <name type="common">Edith's checkerspot</name>
    <dbReference type="NCBI Taxonomy" id="104508"/>
    <lineage>
        <taxon>Eukaryota</taxon>
        <taxon>Metazoa</taxon>
        <taxon>Ecdysozoa</taxon>
        <taxon>Arthropoda</taxon>
        <taxon>Hexapoda</taxon>
        <taxon>Insecta</taxon>
        <taxon>Pterygota</taxon>
        <taxon>Neoptera</taxon>
        <taxon>Endopterygota</taxon>
        <taxon>Lepidoptera</taxon>
        <taxon>Glossata</taxon>
        <taxon>Ditrysia</taxon>
        <taxon>Papilionoidea</taxon>
        <taxon>Nymphalidae</taxon>
        <taxon>Nymphalinae</taxon>
        <taxon>Euphydryas</taxon>
    </lineage>
</organism>
<evidence type="ECO:0000256" key="8">
    <source>
        <dbReference type="ARBA" id="ARBA00023136"/>
    </source>
</evidence>
<evidence type="ECO:0000256" key="5">
    <source>
        <dbReference type="ARBA" id="ARBA00022692"/>
    </source>
</evidence>
<feature type="transmembrane region" description="Helical" evidence="13">
    <location>
        <begin position="574"/>
        <end position="595"/>
    </location>
</feature>
<evidence type="ECO:0000256" key="6">
    <source>
        <dbReference type="ARBA" id="ARBA00022989"/>
    </source>
</evidence>
<evidence type="ECO:0000256" key="11">
    <source>
        <dbReference type="ARBA" id="ARBA00023286"/>
    </source>
</evidence>
<dbReference type="InterPro" id="IPR001320">
    <property type="entry name" value="Iontro_rcpt_C"/>
</dbReference>
<accession>A0AAU9V7K4</accession>
<feature type="domain" description="Ionotropic glutamate receptor L-glutamate and glycine-binding" evidence="15">
    <location>
        <begin position="198"/>
        <end position="308"/>
    </location>
</feature>
<evidence type="ECO:0000259" key="14">
    <source>
        <dbReference type="Pfam" id="PF00060"/>
    </source>
</evidence>
<sequence length="612" mass="69620">MALLAGVFWKIEILLQAIITNFLNSYICVTMVLENNIILKVPGSFMSLYANNSDDLSYLMLNASEMGCSDYIVQLSEPKIFITAFEKVVHMGNVRRSDRKIVMLPTINENLVSVNSKEKLLNVLSMKETSFIANVLLILPSDSHSECEIYDLITHKFVGPGEDSNEPVYLDKWNSCTSKFDKNVNLFPYDMSNLYGKVVKVAAFTYKPYVLLDIDTNITPRGRDGVDMRIVEEFCRWINCTIEVVRDDEHEWGEIYNNSTGVGVIGNVFEDRADLGITALYSWYEEYVALDFSSPFLRTAVTCLAPSPRLLASWEMPLLPFSPYMWIGLILTFIYASFALMIAKGFVMDSVFLTTFGIMVTQSQSESGLSSWRIRSVVGWMLITGLVLDNAYGGGLASTFTLPKYEPSIDTIQDVVDRKLTWSATHDAWTFSLKLSQEPLIKNLITLFRTNSAEELKRRSFTRDMAFGIEKLPADNFAIGEYITKEATLDLMIMLEEFYVEQAVVMMRKSSMYTNKINKLIGRLHESGLLLAWETQVSLQYLDYEVQLEVRFSRSKADVENIEPLALRHVQGIFILYAIGIVLSFLIFLMENFVYTRKAKKLQQNLSTSMTA</sequence>
<dbReference type="Gene3D" id="1.10.287.70">
    <property type="match status" value="1"/>
</dbReference>
<comment type="subcellular location">
    <subcellularLocation>
        <location evidence="1">Cell membrane</location>
        <topology evidence="1">Multi-pass membrane protein</topology>
    </subcellularLocation>
</comment>
<dbReference type="GO" id="GO:0015276">
    <property type="term" value="F:ligand-gated monoatomic ion channel activity"/>
    <property type="evidence" value="ECO:0007669"/>
    <property type="project" value="InterPro"/>
</dbReference>
<keyword evidence="3" id="KW-0813">Transport</keyword>
<dbReference type="PANTHER" id="PTHR42643">
    <property type="entry name" value="IONOTROPIC RECEPTOR 20A-RELATED"/>
    <property type="match status" value="1"/>
</dbReference>
<comment type="similarity">
    <text evidence="2">Belongs to the glutamate-gated ion channel (TC 1.A.10.1) family.</text>
</comment>
<keyword evidence="7" id="KW-0406">Ion transport</keyword>
<dbReference type="PANTHER" id="PTHR42643:SF40">
    <property type="entry name" value="IONOTROPIC RECEPTOR 41A-RELATED"/>
    <property type="match status" value="1"/>
</dbReference>
<dbReference type="Gene3D" id="3.40.190.10">
    <property type="entry name" value="Periplasmic binding protein-like II"/>
    <property type="match status" value="1"/>
</dbReference>
<dbReference type="GO" id="GO:0005886">
    <property type="term" value="C:plasma membrane"/>
    <property type="evidence" value="ECO:0007669"/>
    <property type="project" value="UniProtKB-SubCell"/>
</dbReference>
<keyword evidence="10" id="KW-0325">Glycoprotein</keyword>
<dbReference type="Pfam" id="PF10613">
    <property type="entry name" value="Lig_chan-Glu_bd"/>
    <property type="match status" value="1"/>
</dbReference>